<feature type="region of interest" description="Disordered" evidence="1">
    <location>
        <begin position="153"/>
        <end position="183"/>
    </location>
</feature>
<dbReference type="CDD" id="cd00531">
    <property type="entry name" value="NTF2_like"/>
    <property type="match status" value="1"/>
</dbReference>
<evidence type="ECO:0000256" key="1">
    <source>
        <dbReference type="SAM" id="MobiDB-lite"/>
    </source>
</evidence>
<gene>
    <name evidence="3" type="ORF">GCM10011399_00530</name>
</gene>
<keyword evidence="4" id="KW-1185">Reference proteome</keyword>
<sequence length="183" mass="20898">MLKIEELSARAEIQDALLRYTRGLDRVDMKLVRSAFHPDAYIQFPSSLHVGSVDGFLDFLSGEMPRFVRTMHLLANTFIEFDGPHVAHVETYLNADHQGSEVHQWKNEHVKLWARYLDRFEERDGVWLIARRKLATGWMYRYPAEGFFDDHPDASAAGRDGADPSLEPVAGFGGAPVARKEWP</sequence>
<organism evidence="3 4">
    <name type="scientific">Subtercola lobariae</name>
    <dbReference type="NCBI Taxonomy" id="1588641"/>
    <lineage>
        <taxon>Bacteria</taxon>
        <taxon>Bacillati</taxon>
        <taxon>Actinomycetota</taxon>
        <taxon>Actinomycetes</taxon>
        <taxon>Micrococcales</taxon>
        <taxon>Microbacteriaceae</taxon>
        <taxon>Subtercola</taxon>
    </lineage>
</organism>
<dbReference type="RefSeq" id="WP_203585966.1">
    <property type="nucleotide sequence ID" value="NZ_BMGP01000001.1"/>
</dbReference>
<proteinExistence type="predicted"/>
<protein>
    <recommendedName>
        <fullName evidence="2">SnoaL-like domain-containing protein</fullName>
    </recommendedName>
</protein>
<name>A0A917B0Z1_9MICO</name>
<evidence type="ECO:0000313" key="3">
    <source>
        <dbReference type="EMBL" id="GGF10566.1"/>
    </source>
</evidence>
<accession>A0A917B0Z1</accession>
<comment type="caution">
    <text evidence="3">The sequence shown here is derived from an EMBL/GenBank/DDBJ whole genome shotgun (WGS) entry which is preliminary data.</text>
</comment>
<dbReference type="Pfam" id="PF13577">
    <property type="entry name" value="SnoaL_4"/>
    <property type="match status" value="1"/>
</dbReference>
<dbReference type="InterPro" id="IPR037401">
    <property type="entry name" value="SnoaL-like"/>
</dbReference>
<dbReference type="AlphaFoldDB" id="A0A917B0Z1"/>
<dbReference type="InterPro" id="IPR032710">
    <property type="entry name" value="NTF2-like_dom_sf"/>
</dbReference>
<dbReference type="Gene3D" id="3.10.450.50">
    <property type="match status" value="1"/>
</dbReference>
<reference evidence="3 4" key="1">
    <citation type="journal article" date="2014" name="Int. J. Syst. Evol. Microbiol.">
        <title>Complete genome sequence of Corynebacterium casei LMG S-19264T (=DSM 44701T), isolated from a smear-ripened cheese.</title>
        <authorList>
            <consortium name="US DOE Joint Genome Institute (JGI-PGF)"/>
            <person name="Walter F."/>
            <person name="Albersmeier A."/>
            <person name="Kalinowski J."/>
            <person name="Ruckert C."/>
        </authorList>
    </citation>
    <scope>NUCLEOTIDE SEQUENCE [LARGE SCALE GENOMIC DNA]</scope>
    <source>
        <strain evidence="3 4">CGMCC 1.12976</strain>
    </source>
</reference>
<dbReference type="SUPFAM" id="SSF54427">
    <property type="entry name" value="NTF2-like"/>
    <property type="match status" value="1"/>
</dbReference>
<evidence type="ECO:0000259" key="2">
    <source>
        <dbReference type="Pfam" id="PF13577"/>
    </source>
</evidence>
<evidence type="ECO:0000313" key="4">
    <source>
        <dbReference type="Proteomes" id="UP000598775"/>
    </source>
</evidence>
<dbReference type="Proteomes" id="UP000598775">
    <property type="component" value="Unassembled WGS sequence"/>
</dbReference>
<feature type="domain" description="SnoaL-like" evidence="2">
    <location>
        <begin position="5"/>
        <end position="133"/>
    </location>
</feature>
<dbReference type="EMBL" id="BMGP01000001">
    <property type="protein sequence ID" value="GGF10566.1"/>
    <property type="molecule type" value="Genomic_DNA"/>
</dbReference>